<dbReference type="Proteomes" id="UP000253816">
    <property type="component" value="Unassembled WGS sequence"/>
</dbReference>
<feature type="transmembrane region" description="Helical" evidence="9">
    <location>
        <begin position="346"/>
        <end position="367"/>
    </location>
</feature>
<comment type="caution">
    <text evidence="10">The sequence shown here is derived from an EMBL/GenBank/DDBJ whole genome shotgun (WGS) entry which is preliminary data.</text>
</comment>
<dbReference type="EMBL" id="QQBG01000017">
    <property type="protein sequence ID" value="RDB31365.1"/>
    <property type="molecule type" value="Genomic_DNA"/>
</dbReference>
<dbReference type="AlphaFoldDB" id="A0A369KF90"/>
<proteinExistence type="predicted"/>
<evidence type="ECO:0000313" key="11">
    <source>
        <dbReference type="Proteomes" id="UP000253816"/>
    </source>
</evidence>
<evidence type="ECO:0000256" key="3">
    <source>
        <dbReference type="ARBA" id="ARBA00022630"/>
    </source>
</evidence>
<dbReference type="Pfam" id="PF03116">
    <property type="entry name" value="NQR2_RnfD_RnfE"/>
    <property type="match status" value="1"/>
</dbReference>
<feature type="transmembrane region" description="Helical" evidence="9">
    <location>
        <begin position="122"/>
        <end position="150"/>
    </location>
</feature>
<evidence type="ECO:0000256" key="5">
    <source>
        <dbReference type="ARBA" id="ARBA00022692"/>
    </source>
</evidence>
<protein>
    <submittedName>
        <fullName evidence="10">Na(+)-translocating NADH-quinone reductase subunit B</fullName>
    </submittedName>
</protein>
<keyword evidence="1" id="KW-0813">Transport</keyword>
<dbReference type="OrthoDB" id="9776359at2"/>
<keyword evidence="11" id="KW-1185">Reference proteome</keyword>
<organism evidence="10 11">
    <name type="scientific">Candidatus Similichlamydia laticola</name>
    <dbReference type="NCBI Taxonomy" id="2170265"/>
    <lineage>
        <taxon>Bacteria</taxon>
        <taxon>Pseudomonadati</taxon>
        <taxon>Chlamydiota</taxon>
        <taxon>Chlamydiia</taxon>
        <taxon>Parachlamydiales</taxon>
        <taxon>Candidatus Parilichlamydiaceae</taxon>
        <taxon>Candidatus Similichlamydia</taxon>
    </lineage>
</organism>
<evidence type="ECO:0000256" key="2">
    <source>
        <dbReference type="ARBA" id="ARBA00022553"/>
    </source>
</evidence>
<keyword evidence="6" id="KW-1278">Translocase</keyword>
<name>A0A369KF90_9BACT</name>
<evidence type="ECO:0000256" key="6">
    <source>
        <dbReference type="ARBA" id="ARBA00022967"/>
    </source>
</evidence>
<keyword evidence="2" id="KW-0597">Phosphoprotein</keyword>
<dbReference type="PANTHER" id="PTHR30578">
    <property type="entry name" value="ELECTRON TRANSPORT COMPLEX PROTEIN RNFD"/>
    <property type="match status" value="1"/>
</dbReference>
<sequence>MIHQQTGSTRKNPPYIYNAITLDNWIGILIIALIPCFCTGAWSVGIHSLVFSSEDLSLLTEFYKATKTPSDYVQFCFRALNPLHVIASGLLCLIPITFTACFFSFLTEWTGSKMRGKEPSRWWIVTGLIFALAMPPTIPLWMVAFGITMGTLFGKEVFGGHGMNVFNPALIARCFLVLSFPGNFCGDVWIAPDMHSVQQSVEAMTQQRGTRRAADMISASSPLGQLAITKEVRQIHLDALALHLSPHSIAPSKELEKIFEKWTRRNQSRKHLGALNSKQLEAFLTSSRERYGLGLKKELFIPAVHMAKLYLGEPPYTIFGLLMGVRPGCCGEVGLIGPLSSALILLWYRVASGFIMLSVFLGSLITLVGLKWLASFQQNPFELYAKYAIPAHVHLMMGGLAFGTVFMATDPVSAPADKYARILYGFLIGSLVMLVRLKSSAFKEGVMFSILIGNVVAPLLDQLALELHFMARRFRRGRSA</sequence>
<feature type="transmembrane region" description="Helical" evidence="9">
    <location>
        <begin position="170"/>
        <end position="190"/>
    </location>
</feature>
<gene>
    <name evidence="10" type="ORF">HAT2_00530</name>
</gene>
<keyword evidence="7 9" id="KW-1133">Transmembrane helix</keyword>
<keyword evidence="8 9" id="KW-0472">Membrane</keyword>
<keyword evidence="5 9" id="KW-0812">Transmembrane</keyword>
<feature type="transmembrane region" description="Helical" evidence="9">
    <location>
        <begin position="387"/>
        <end position="407"/>
    </location>
</feature>
<keyword evidence="3" id="KW-0285">Flavoprotein</keyword>
<evidence type="ECO:0000256" key="1">
    <source>
        <dbReference type="ARBA" id="ARBA00022448"/>
    </source>
</evidence>
<dbReference type="GO" id="GO:0055085">
    <property type="term" value="P:transmembrane transport"/>
    <property type="evidence" value="ECO:0007669"/>
    <property type="project" value="InterPro"/>
</dbReference>
<feature type="transmembrane region" description="Helical" evidence="9">
    <location>
        <begin position="85"/>
        <end position="110"/>
    </location>
</feature>
<evidence type="ECO:0000256" key="7">
    <source>
        <dbReference type="ARBA" id="ARBA00022989"/>
    </source>
</evidence>
<feature type="transmembrane region" description="Helical" evidence="9">
    <location>
        <begin position="25"/>
        <end position="50"/>
    </location>
</feature>
<feature type="transmembrane region" description="Helical" evidence="9">
    <location>
        <begin position="419"/>
        <end position="435"/>
    </location>
</feature>
<dbReference type="InterPro" id="IPR004338">
    <property type="entry name" value="NqrB/RnfD"/>
</dbReference>
<evidence type="ECO:0000313" key="10">
    <source>
        <dbReference type="EMBL" id="RDB31365.1"/>
    </source>
</evidence>
<feature type="transmembrane region" description="Helical" evidence="9">
    <location>
        <begin position="447"/>
        <end position="469"/>
    </location>
</feature>
<dbReference type="PANTHER" id="PTHR30578:SF1">
    <property type="entry name" value="NA(+)-TRANSLOCATING NADH-QUINONE REDUCTASE SUBUNIT B"/>
    <property type="match status" value="1"/>
</dbReference>
<dbReference type="GO" id="GO:0005886">
    <property type="term" value="C:plasma membrane"/>
    <property type="evidence" value="ECO:0007669"/>
    <property type="project" value="TreeGrafter"/>
</dbReference>
<reference evidence="10 11" key="1">
    <citation type="submission" date="2018-07" db="EMBL/GenBank/DDBJ databases">
        <title>Comparative genomics of the Candidatus Parilichlamydiaceae reveals evidence of convergent evolution and genome reduction in the phylum Chlamydiae.</title>
        <authorList>
            <person name="Taylor-Brown A."/>
            <person name="Polkinghorne A."/>
        </authorList>
    </citation>
    <scope>NUCLEOTIDE SEQUENCE [LARGE SCALE GENOMIC DNA]</scope>
    <source>
        <strain evidence="10 11">Hat2</strain>
    </source>
</reference>
<evidence type="ECO:0000256" key="9">
    <source>
        <dbReference type="SAM" id="Phobius"/>
    </source>
</evidence>
<evidence type="ECO:0000256" key="4">
    <source>
        <dbReference type="ARBA" id="ARBA00022643"/>
    </source>
</evidence>
<keyword evidence="4" id="KW-0288">FMN</keyword>
<evidence type="ECO:0000256" key="8">
    <source>
        <dbReference type="ARBA" id="ARBA00023136"/>
    </source>
</evidence>
<accession>A0A369KF90</accession>